<accession>A0A6C0CXX1</accession>
<feature type="domain" description="Apple" evidence="3">
    <location>
        <begin position="60"/>
        <end position="116"/>
    </location>
</feature>
<feature type="transmembrane region" description="Helical" evidence="2">
    <location>
        <begin position="219"/>
        <end position="239"/>
    </location>
</feature>
<protein>
    <recommendedName>
        <fullName evidence="3">Apple domain-containing protein</fullName>
    </recommendedName>
</protein>
<dbReference type="AlphaFoldDB" id="A0A6C0CXX1"/>
<dbReference type="Pfam" id="PF00024">
    <property type="entry name" value="PAN_1"/>
    <property type="match status" value="1"/>
</dbReference>
<feature type="transmembrane region" description="Helical" evidence="2">
    <location>
        <begin position="272"/>
        <end position="290"/>
    </location>
</feature>
<dbReference type="InterPro" id="IPR003609">
    <property type="entry name" value="Pan_app"/>
</dbReference>
<feature type="coiled-coil region" evidence="1">
    <location>
        <begin position="130"/>
        <end position="157"/>
    </location>
</feature>
<evidence type="ECO:0000259" key="3">
    <source>
        <dbReference type="Pfam" id="PF00024"/>
    </source>
</evidence>
<dbReference type="Gene3D" id="3.50.4.10">
    <property type="entry name" value="Hepatocyte Growth Factor"/>
    <property type="match status" value="1"/>
</dbReference>
<evidence type="ECO:0000313" key="4">
    <source>
        <dbReference type="EMBL" id="QHT08539.1"/>
    </source>
</evidence>
<reference evidence="4" key="1">
    <citation type="journal article" date="2020" name="Nature">
        <title>Giant virus diversity and host interactions through global metagenomics.</title>
        <authorList>
            <person name="Schulz F."/>
            <person name="Roux S."/>
            <person name="Paez-Espino D."/>
            <person name="Jungbluth S."/>
            <person name="Walsh D.A."/>
            <person name="Denef V.J."/>
            <person name="McMahon K.D."/>
            <person name="Konstantinidis K.T."/>
            <person name="Eloe-Fadrosh E.A."/>
            <person name="Kyrpides N.C."/>
            <person name="Woyke T."/>
        </authorList>
    </citation>
    <scope>NUCLEOTIDE SEQUENCE</scope>
    <source>
        <strain evidence="4">GVMAG-M-3300022752-66</strain>
    </source>
</reference>
<keyword evidence="2" id="KW-0812">Transmembrane</keyword>
<dbReference type="EMBL" id="MN739498">
    <property type="protein sequence ID" value="QHT08539.1"/>
    <property type="molecule type" value="Genomic_DNA"/>
</dbReference>
<name>A0A6C0CXX1_9ZZZZ</name>
<keyword evidence="2" id="KW-0472">Membrane</keyword>
<organism evidence="4">
    <name type="scientific">viral metagenome</name>
    <dbReference type="NCBI Taxonomy" id="1070528"/>
    <lineage>
        <taxon>unclassified sequences</taxon>
        <taxon>metagenomes</taxon>
        <taxon>organismal metagenomes</taxon>
    </lineage>
</organism>
<sequence>MTTQDNKNISTILTLESLEKEYENTMVLYQQAQTIYNSALNGVVSRTTSSNVVTSNGKRYVLVPSKVFWGTGAIQQKSVSTIAECTALCSADTKCTGATFDSSAKSCWTRSGNAGLVSGSSTQTAIVSELVNAANTLDTLNVKLVELLKKMNNINKTTTVNLQTTTDDNISTNNTYLGKRYQSLMVDRENINNILKEYGEISVKNDDQNMYLYQNQTSYMLWSLLCFIFIIIVVKLLVFPNVTFNWIRFFFWTVIVSCLFILVSFLKLTYGFILFSIVVAIILLIVMKIVPSP</sequence>
<evidence type="ECO:0000256" key="1">
    <source>
        <dbReference type="SAM" id="Coils"/>
    </source>
</evidence>
<dbReference type="SUPFAM" id="SSF57414">
    <property type="entry name" value="Hairpin loop containing domain-like"/>
    <property type="match status" value="1"/>
</dbReference>
<keyword evidence="1" id="KW-0175">Coiled coil</keyword>
<proteinExistence type="predicted"/>
<feature type="transmembrane region" description="Helical" evidence="2">
    <location>
        <begin position="246"/>
        <end position="266"/>
    </location>
</feature>
<keyword evidence="2" id="KW-1133">Transmembrane helix</keyword>
<evidence type="ECO:0000256" key="2">
    <source>
        <dbReference type="SAM" id="Phobius"/>
    </source>
</evidence>